<dbReference type="InterPro" id="IPR036737">
    <property type="entry name" value="OmpA-like_sf"/>
</dbReference>
<feature type="region of interest" description="Disordered" evidence="2">
    <location>
        <begin position="238"/>
        <end position="261"/>
    </location>
</feature>
<dbReference type="InterPro" id="IPR006665">
    <property type="entry name" value="OmpA-like"/>
</dbReference>
<feature type="domain" description="OmpA-like" evidence="4">
    <location>
        <begin position="141"/>
        <end position="260"/>
    </location>
</feature>
<feature type="signal peptide" evidence="3">
    <location>
        <begin position="1"/>
        <end position="31"/>
    </location>
</feature>
<name>A0A1W7CVU8_9ACTN</name>
<evidence type="ECO:0000256" key="1">
    <source>
        <dbReference type="PROSITE-ProRule" id="PRU00473"/>
    </source>
</evidence>
<dbReference type="AlphaFoldDB" id="A0A1W7CVU8"/>
<feature type="region of interest" description="Disordered" evidence="2">
    <location>
        <begin position="33"/>
        <end position="57"/>
    </location>
</feature>
<reference evidence="5 6" key="1">
    <citation type="submission" date="2017-05" db="EMBL/GenBank/DDBJ databases">
        <title>Complete genome sequence of Streptomyces sp. SCSIO 03032 revealed the diverse biosynthetic pathways for its bioactive secondary metabolites.</title>
        <authorList>
            <person name="Ma L."/>
            <person name="Zhu Y."/>
            <person name="Zhang W."/>
            <person name="Zhang G."/>
            <person name="Tian X."/>
            <person name="Zhang S."/>
            <person name="Zhang C."/>
        </authorList>
    </citation>
    <scope>NUCLEOTIDE SEQUENCE [LARGE SCALE GENOMIC DNA]</scope>
    <source>
        <strain evidence="5 6">SCSIO 03032</strain>
    </source>
</reference>
<sequence length="261" mass="27277">MMRDARNRYGRVGAVALSGAVVLGFAAPALADENDGQVQQPPGYQEPVPPEIDPEAAGLMLGDGATLADPRVLDIKFITENLAGGGTGDTDGTGDTGEDTGGSGQADGGQPGGADEGQPGGAEEGQSPAGGGAEQREERTSGTRKFTLQTDVLFAEGSAELSDEARQALQEVATAINEYGPSQVNIFGFTDDQGSYESGRVLSDERAANTQNVLLDLIDDPTSIQFNVRGYSEDYPLYDNSTEEGRQGNRRVEISWPTSAE</sequence>
<dbReference type="GO" id="GO:0016020">
    <property type="term" value="C:membrane"/>
    <property type="evidence" value="ECO:0007669"/>
    <property type="project" value="UniProtKB-UniRule"/>
</dbReference>
<evidence type="ECO:0000256" key="2">
    <source>
        <dbReference type="SAM" id="MobiDB-lite"/>
    </source>
</evidence>
<evidence type="ECO:0000259" key="4">
    <source>
        <dbReference type="PROSITE" id="PS51123"/>
    </source>
</evidence>
<evidence type="ECO:0000313" key="5">
    <source>
        <dbReference type="EMBL" id="ARQ68857.1"/>
    </source>
</evidence>
<keyword evidence="3" id="KW-0732">Signal</keyword>
<dbReference type="CDD" id="cd07185">
    <property type="entry name" value="OmpA_C-like"/>
    <property type="match status" value="1"/>
</dbReference>
<organism evidence="5 6">
    <name type="scientific">Streptomyces marincola</name>
    <dbReference type="NCBI Taxonomy" id="2878388"/>
    <lineage>
        <taxon>Bacteria</taxon>
        <taxon>Bacillati</taxon>
        <taxon>Actinomycetota</taxon>
        <taxon>Actinomycetes</taxon>
        <taxon>Kitasatosporales</taxon>
        <taxon>Streptomycetaceae</taxon>
        <taxon>Streptomyces</taxon>
    </lineage>
</organism>
<dbReference type="Pfam" id="PF00691">
    <property type="entry name" value="OmpA"/>
    <property type="match status" value="1"/>
</dbReference>
<feature type="region of interest" description="Disordered" evidence="2">
    <location>
        <begin position="81"/>
        <end position="148"/>
    </location>
</feature>
<feature type="compositionally biased region" description="Gly residues" evidence="2">
    <location>
        <begin position="83"/>
        <end position="133"/>
    </location>
</feature>
<dbReference type="Proteomes" id="UP000194218">
    <property type="component" value="Chromosome"/>
</dbReference>
<dbReference type="Gene3D" id="3.30.1330.60">
    <property type="entry name" value="OmpA-like domain"/>
    <property type="match status" value="1"/>
</dbReference>
<proteinExistence type="predicted"/>
<evidence type="ECO:0000256" key="3">
    <source>
        <dbReference type="SAM" id="SignalP"/>
    </source>
</evidence>
<dbReference type="OrthoDB" id="9782229at2"/>
<feature type="chain" id="PRO_5012280877" description="OmpA-like domain-containing protein" evidence="3">
    <location>
        <begin position="32"/>
        <end position="261"/>
    </location>
</feature>
<dbReference type="KEGG" id="smao:CAG99_08275"/>
<feature type="compositionally biased region" description="Basic and acidic residues" evidence="2">
    <location>
        <begin position="243"/>
        <end position="253"/>
    </location>
</feature>
<dbReference type="InterPro" id="IPR050330">
    <property type="entry name" value="Bact_OuterMem_StrucFunc"/>
</dbReference>
<dbReference type="EMBL" id="CP021121">
    <property type="protein sequence ID" value="ARQ68857.1"/>
    <property type="molecule type" value="Genomic_DNA"/>
</dbReference>
<keyword evidence="1" id="KW-0472">Membrane</keyword>
<dbReference type="PROSITE" id="PS51123">
    <property type="entry name" value="OMPA_2"/>
    <property type="match status" value="1"/>
</dbReference>
<gene>
    <name evidence="5" type="ORF">CAG99_08275</name>
</gene>
<dbReference type="PANTHER" id="PTHR30329:SF21">
    <property type="entry name" value="LIPOPROTEIN YIAD-RELATED"/>
    <property type="match status" value="1"/>
</dbReference>
<dbReference type="PANTHER" id="PTHR30329">
    <property type="entry name" value="STATOR ELEMENT OF FLAGELLAR MOTOR COMPLEX"/>
    <property type="match status" value="1"/>
</dbReference>
<protein>
    <recommendedName>
        <fullName evidence="4">OmpA-like domain-containing protein</fullName>
    </recommendedName>
</protein>
<keyword evidence="6" id="KW-1185">Reference proteome</keyword>
<dbReference type="RefSeq" id="WP_086158357.1">
    <property type="nucleotide sequence ID" value="NZ_CP021121.1"/>
</dbReference>
<dbReference type="SUPFAM" id="SSF103088">
    <property type="entry name" value="OmpA-like"/>
    <property type="match status" value="1"/>
</dbReference>
<evidence type="ECO:0000313" key="6">
    <source>
        <dbReference type="Proteomes" id="UP000194218"/>
    </source>
</evidence>
<accession>A0A1W7CVU8</accession>